<organism evidence="2 3">
    <name type="scientific">Dryococelus australis</name>
    <dbReference type="NCBI Taxonomy" id="614101"/>
    <lineage>
        <taxon>Eukaryota</taxon>
        <taxon>Metazoa</taxon>
        <taxon>Ecdysozoa</taxon>
        <taxon>Arthropoda</taxon>
        <taxon>Hexapoda</taxon>
        <taxon>Insecta</taxon>
        <taxon>Pterygota</taxon>
        <taxon>Neoptera</taxon>
        <taxon>Polyneoptera</taxon>
        <taxon>Phasmatodea</taxon>
        <taxon>Verophasmatodea</taxon>
        <taxon>Anareolatae</taxon>
        <taxon>Phasmatidae</taxon>
        <taxon>Eurycanthinae</taxon>
        <taxon>Dryococelus</taxon>
    </lineage>
</organism>
<evidence type="ECO:0000313" key="2">
    <source>
        <dbReference type="EMBL" id="KAJ8866797.1"/>
    </source>
</evidence>
<sequence>MRVNRGLYGAAPESKGGGNGRSLRKPANQRHHPARFPHAKIRKRPHRESSPVPLGGRRVVRQLYHRGATLCWKRAAIGLEAGVQTTPKVVKGTGEDMLRDCIDSCDDAGLEFLECVRSAPQEGITIWRTGWHRLVCFAADDSIRLEHRAIVARAVCVVAPSCWKTHPVWRCKFPLNFATTCKTPRSDLKPRDLFCLSRAGIPRQRGVSQCLHFNTMTDGVTRYGLLGREDLPVQAGPPLDPLSRALCRGRGGGEVRRLGRAGKGGLKPYFTLQLLYCGRNRRNWQPYGTDPLQQRLDVAITNIIAHIVPTNYVPVHSLHHAWCPVDLLRSDHNSCQQIFLCLYRSPWLHYSPPTSANRARFPVGSPPDFRKWDSCRTMPLVGGFSRGSPVPPPTPRRFIPELLHTHLSSQSSALQGLAVKSRPNLFTLSLRHEPSSQLTNYFVFKGAAVAERLARSPPAKANRVQYPAGSPDFRKWESWRTMPLVGGFSRGSPAPPPLHSGAAPYPLQSPSSALKTSLLRAAQVSSLTRSLCFQRCCASV</sequence>
<protein>
    <submittedName>
        <fullName evidence="2">Uncharacterized protein</fullName>
    </submittedName>
</protein>
<dbReference type="Proteomes" id="UP001159363">
    <property type="component" value="Chromosome 15"/>
</dbReference>
<feature type="compositionally biased region" description="Basic residues" evidence="1">
    <location>
        <begin position="22"/>
        <end position="46"/>
    </location>
</feature>
<name>A0ABQ9G2U7_9NEOP</name>
<reference evidence="2 3" key="1">
    <citation type="submission" date="2023-02" db="EMBL/GenBank/DDBJ databases">
        <title>LHISI_Scaffold_Assembly.</title>
        <authorList>
            <person name="Stuart O.P."/>
            <person name="Cleave R."/>
            <person name="Magrath M.J.L."/>
            <person name="Mikheyev A.S."/>
        </authorList>
    </citation>
    <scope>NUCLEOTIDE SEQUENCE [LARGE SCALE GENOMIC DNA]</scope>
    <source>
        <strain evidence="2">Daus_M_001</strain>
        <tissue evidence="2">Leg muscle</tissue>
    </source>
</reference>
<feature type="region of interest" description="Disordered" evidence="1">
    <location>
        <begin position="1"/>
        <end position="54"/>
    </location>
</feature>
<comment type="caution">
    <text evidence="2">The sequence shown here is derived from an EMBL/GenBank/DDBJ whole genome shotgun (WGS) entry which is preliminary data.</text>
</comment>
<evidence type="ECO:0000313" key="3">
    <source>
        <dbReference type="Proteomes" id="UP001159363"/>
    </source>
</evidence>
<accession>A0ABQ9G2U7</accession>
<gene>
    <name evidence="2" type="ORF">PR048_032658</name>
</gene>
<dbReference type="EMBL" id="JARBHB010000016">
    <property type="protein sequence ID" value="KAJ8866797.1"/>
    <property type="molecule type" value="Genomic_DNA"/>
</dbReference>
<proteinExistence type="predicted"/>
<keyword evidence="3" id="KW-1185">Reference proteome</keyword>
<evidence type="ECO:0000256" key="1">
    <source>
        <dbReference type="SAM" id="MobiDB-lite"/>
    </source>
</evidence>